<evidence type="ECO:0000313" key="2">
    <source>
        <dbReference type="EMBL" id="CAG8604952.1"/>
    </source>
</evidence>
<comment type="caution">
    <text evidence="2">The sequence shown here is derived from an EMBL/GenBank/DDBJ whole genome shotgun (WGS) entry which is preliminary data.</text>
</comment>
<keyword evidence="3" id="KW-1185">Reference proteome</keyword>
<evidence type="ECO:0000256" key="1">
    <source>
        <dbReference type="SAM" id="MobiDB-lite"/>
    </source>
</evidence>
<dbReference type="AlphaFoldDB" id="A0A9N9GFX1"/>
<reference evidence="2" key="1">
    <citation type="submission" date="2021-06" db="EMBL/GenBank/DDBJ databases">
        <authorList>
            <person name="Kallberg Y."/>
            <person name="Tangrot J."/>
            <person name="Rosling A."/>
        </authorList>
    </citation>
    <scope>NUCLEOTIDE SEQUENCE</scope>
    <source>
        <strain evidence="2">BR232B</strain>
    </source>
</reference>
<protein>
    <submittedName>
        <fullName evidence="2">8729_t:CDS:1</fullName>
    </submittedName>
</protein>
<feature type="region of interest" description="Disordered" evidence="1">
    <location>
        <begin position="59"/>
        <end position="88"/>
    </location>
</feature>
<proteinExistence type="predicted"/>
<feature type="compositionally biased region" description="Basic and acidic residues" evidence="1">
    <location>
        <begin position="67"/>
        <end position="88"/>
    </location>
</feature>
<evidence type="ECO:0000313" key="3">
    <source>
        <dbReference type="Proteomes" id="UP000789739"/>
    </source>
</evidence>
<name>A0A9N9GFX1_9GLOM</name>
<organism evidence="2 3">
    <name type="scientific">Paraglomus brasilianum</name>
    <dbReference type="NCBI Taxonomy" id="144538"/>
    <lineage>
        <taxon>Eukaryota</taxon>
        <taxon>Fungi</taxon>
        <taxon>Fungi incertae sedis</taxon>
        <taxon>Mucoromycota</taxon>
        <taxon>Glomeromycotina</taxon>
        <taxon>Glomeromycetes</taxon>
        <taxon>Paraglomerales</taxon>
        <taxon>Paraglomeraceae</taxon>
        <taxon>Paraglomus</taxon>
    </lineage>
</organism>
<sequence>MVSNSKGLKSLPRLVTHIAASTILLHARGALKGGLHTRGAMGARQRQSGPPQLLQVTSSGTQLLKSFTEHPPSEETTESSKSKTSMEA</sequence>
<dbReference type="Proteomes" id="UP000789739">
    <property type="component" value="Unassembled WGS sequence"/>
</dbReference>
<accession>A0A9N9GFX1</accession>
<gene>
    <name evidence="2" type="ORF">PBRASI_LOCUS7850</name>
</gene>
<dbReference type="EMBL" id="CAJVPI010001284">
    <property type="protein sequence ID" value="CAG8604952.1"/>
    <property type="molecule type" value="Genomic_DNA"/>
</dbReference>